<comment type="similarity">
    <text evidence="11">Belongs to the adenylyl cyclase class-4/guanylyl cyclase family.</text>
</comment>
<dbReference type="Gene3D" id="3.90.550.50">
    <property type="match status" value="1"/>
</dbReference>
<keyword evidence="9" id="KW-0325">Glycoprotein</keyword>
<dbReference type="InterPro" id="IPR001054">
    <property type="entry name" value="A/G_cyclase"/>
</dbReference>
<dbReference type="Gene3D" id="6.10.250.780">
    <property type="match status" value="1"/>
</dbReference>
<dbReference type="InterPro" id="IPR018297">
    <property type="entry name" value="A/G_cyclase_CS"/>
</dbReference>
<dbReference type="Gene3D" id="3.30.70.1230">
    <property type="entry name" value="Nucleotide cyclase"/>
    <property type="match status" value="1"/>
</dbReference>
<evidence type="ECO:0000256" key="12">
    <source>
        <dbReference type="SAM" id="Phobius"/>
    </source>
</evidence>
<evidence type="ECO:0000256" key="8">
    <source>
        <dbReference type="ARBA" id="ARBA00023136"/>
    </source>
</evidence>
<dbReference type="Pfam" id="PF00211">
    <property type="entry name" value="Guanylate_cyc"/>
    <property type="match status" value="1"/>
</dbReference>
<dbReference type="InterPro" id="IPR029787">
    <property type="entry name" value="Nucleotide_cyclase"/>
</dbReference>
<feature type="transmembrane region" description="Helical" evidence="12">
    <location>
        <begin position="178"/>
        <end position="198"/>
    </location>
</feature>
<keyword evidence="3" id="KW-0808">Transferase</keyword>
<keyword evidence="7 12" id="KW-1133">Transmembrane helix</keyword>
<evidence type="ECO:0000256" key="5">
    <source>
        <dbReference type="ARBA" id="ARBA00022741"/>
    </source>
</evidence>
<evidence type="ECO:0000256" key="4">
    <source>
        <dbReference type="ARBA" id="ARBA00022692"/>
    </source>
</evidence>
<proteinExistence type="inferred from homology"/>
<comment type="subcellular location">
    <subcellularLocation>
        <location evidence="1">Membrane</location>
        <topology evidence="1">Single-pass type II membrane protein</topology>
    </subcellularLocation>
</comment>
<dbReference type="InterPro" id="IPR013587">
    <property type="entry name" value="Nitrate/nitrite_sensing"/>
</dbReference>
<evidence type="ECO:0000259" key="13">
    <source>
        <dbReference type="PROSITE" id="PS50125"/>
    </source>
</evidence>
<dbReference type="EMBL" id="CAXLJM020000016">
    <property type="protein sequence ID" value="CAL8082822.1"/>
    <property type="molecule type" value="Genomic_DNA"/>
</dbReference>
<dbReference type="Pfam" id="PF08376">
    <property type="entry name" value="NIT"/>
    <property type="match status" value="1"/>
</dbReference>
<keyword evidence="6" id="KW-0735">Signal-anchor</keyword>
<reference evidence="14 15" key="1">
    <citation type="submission" date="2024-08" db="EMBL/GenBank/DDBJ databases">
        <authorList>
            <person name="Cucini C."/>
            <person name="Frati F."/>
        </authorList>
    </citation>
    <scope>NUCLEOTIDE SEQUENCE [LARGE SCALE GENOMIC DNA]</scope>
</reference>
<evidence type="ECO:0000256" key="2">
    <source>
        <dbReference type="ARBA" id="ARBA00022676"/>
    </source>
</evidence>
<sequence length="825" mass="93486">MDTALDELLWYNVANDVILDQLSAQIRKTTTSGVWKVLIAYKNIIRCIENYSISMIYGLYYFGKGKLSQKSYNKYIQFDSLAADYLNATKSFSPEVTILWDRFIGQHWKGGFMNLAQRRAVIYRNDRAETGANDSDARIYYANMTTYIDELRKFQKQLRVMVDNQVMDEMIAAKLKKVVTATLLVIVMLISPVIIFLVRNVTTTIQAYSVMLNSKTSDLRREKRRSDRLLQQMLPAEVIKQLRAKKQVPAESFESVTIYFSDIVSFTAISASSSPMEIVIMLNSLYKMFDSKIENYDVYKVETIGDAYMVVSGLPLRNGNQHAAEICTMALDLLAGIRNFEIPHRPGAGLQIRVGVNTGCCVAGVVGTKMPRYCLFGDTINVASRMESSGEPMKIHITDSTKVLLDEIGGFVTEDRGVLDVKGKGTMSTYWLVDKIGGIPRSLEMTTPGFFKSIPATHTPEFLKEIFGKEDSEEDGMDAGSVQINVGKLLSLSTTRAPAEHHGISPSHGSSSFTTNTRLQRLEKTVNNQTNHHDSAFVSEMESSSEKSLPLELKKIRILCWILTGPSNHMKKAVHVRNTWGRRCDKLIFISTQNDSSLPAIAIPGAKEGRQGLWGKTHGAFKLIYEKYLDEADFFLKADDDTYVILENLKYMLQSYNSSEPYYFGCYFQVYWWKKTIRYHSGGAGYVLSKAAVKLMVEKGYSNKRCVPPQKGGAEDVNIGECLASVNTTFVDTRDKHGRYRFLSYPPRNHLIPGRTPGWWKSYIKYQQKKGIDCCSDLAISFHYITPSDMYVYEYMLYYLRPYGVHDFAGEDDTHNRTLRIEAKV</sequence>
<dbReference type="CDD" id="cd07302">
    <property type="entry name" value="CHD"/>
    <property type="match status" value="1"/>
</dbReference>
<dbReference type="SUPFAM" id="SSF55073">
    <property type="entry name" value="Nucleotide cyclase"/>
    <property type="match status" value="1"/>
</dbReference>
<dbReference type="InterPro" id="IPR050401">
    <property type="entry name" value="Cyclic_nucleotide_synthase"/>
</dbReference>
<dbReference type="PANTHER" id="PTHR11920:SF501">
    <property type="entry name" value="GUANYLATE CYCLASE 32E"/>
    <property type="match status" value="1"/>
</dbReference>
<organism evidence="14 15">
    <name type="scientific">Orchesella dallaii</name>
    <dbReference type="NCBI Taxonomy" id="48710"/>
    <lineage>
        <taxon>Eukaryota</taxon>
        <taxon>Metazoa</taxon>
        <taxon>Ecdysozoa</taxon>
        <taxon>Arthropoda</taxon>
        <taxon>Hexapoda</taxon>
        <taxon>Collembola</taxon>
        <taxon>Entomobryomorpha</taxon>
        <taxon>Entomobryoidea</taxon>
        <taxon>Orchesellidae</taxon>
        <taxon>Orchesellinae</taxon>
        <taxon>Orchesella</taxon>
    </lineage>
</organism>
<evidence type="ECO:0000256" key="3">
    <source>
        <dbReference type="ARBA" id="ARBA00022679"/>
    </source>
</evidence>
<evidence type="ECO:0000313" key="14">
    <source>
        <dbReference type="EMBL" id="CAL8082822.1"/>
    </source>
</evidence>
<dbReference type="Pfam" id="PF02434">
    <property type="entry name" value="Fringe"/>
    <property type="match status" value="1"/>
</dbReference>
<keyword evidence="5" id="KW-0547">Nucleotide-binding</keyword>
<evidence type="ECO:0000256" key="6">
    <source>
        <dbReference type="ARBA" id="ARBA00022968"/>
    </source>
</evidence>
<keyword evidence="4 12" id="KW-0812">Transmembrane</keyword>
<evidence type="ECO:0000256" key="10">
    <source>
        <dbReference type="ARBA" id="ARBA00023239"/>
    </source>
</evidence>
<feature type="domain" description="Guanylate cyclase" evidence="13">
    <location>
        <begin position="257"/>
        <end position="387"/>
    </location>
</feature>
<dbReference type="PROSITE" id="PS50125">
    <property type="entry name" value="GUANYLATE_CYCLASE_2"/>
    <property type="match status" value="1"/>
</dbReference>
<dbReference type="InterPro" id="IPR003378">
    <property type="entry name" value="Fringe-like_glycosylTrfase"/>
</dbReference>
<name>A0ABP1Q1X9_9HEXA</name>
<protein>
    <recommendedName>
        <fullName evidence="13">Guanylate cyclase domain-containing protein</fullName>
    </recommendedName>
</protein>
<evidence type="ECO:0000256" key="7">
    <source>
        <dbReference type="ARBA" id="ARBA00022989"/>
    </source>
</evidence>
<dbReference type="PROSITE" id="PS00452">
    <property type="entry name" value="GUANYLATE_CYCLASE_1"/>
    <property type="match status" value="1"/>
</dbReference>
<evidence type="ECO:0000313" key="15">
    <source>
        <dbReference type="Proteomes" id="UP001642540"/>
    </source>
</evidence>
<comment type="caution">
    <text evidence="14">The sequence shown here is derived from an EMBL/GenBank/DDBJ whole genome shotgun (WGS) entry which is preliminary data.</text>
</comment>
<keyword evidence="8 12" id="KW-0472">Membrane</keyword>
<evidence type="ECO:0000256" key="11">
    <source>
        <dbReference type="RuleBase" id="RU000405"/>
    </source>
</evidence>
<dbReference type="SMART" id="SM00044">
    <property type="entry name" value="CYCc"/>
    <property type="match status" value="1"/>
</dbReference>
<keyword evidence="10 11" id="KW-0456">Lyase</keyword>
<evidence type="ECO:0000256" key="9">
    <source>
        <dbReference type="ARBA" id="ARBA00023180"/>
    </source>
</evidence>
<keyword evidence="2" id="KW-0328">Glycosyltransferase</keyword>
<keyword evidence="15" id="KW-1185">Reference proteome</keyword>
<accession>A0ABP1Q1X9</accession>
<dbReference type="Proteomes" id="UP001642540">
    <property type="component" value="Unassembled WGS sequence"/>
</dbReference>
<dbReference type="PANTHER" id="PTHR11920">
    <property type="entry name" value="GUANYLYL CYCLASE"/>
    <property type="match status" value="1"/>
</dbReference>
<evidence type="ECO:0000256" key="1">
    <source>
        <dbReference type="ARBA" id="ARBA00004606"/>
    </source>
</evidence>
<gene>
    <name evidence="14" type="ORF">ODALV1_LOCUS5323</name>
</gene>